<dbReference type="Gramene" id="AET7Gv20163200.1">
    <property type="protein sequence ID" value="AET7Gv20163200.1"/>
    <property type="gene ID" value="AET7Gv20163200"/>
</dbReference>
<reference evidence="2" key="3">
    <citation type="journal article" date="2017" name="Nature">
        <title>Genome sequence of the progenitor of the wheat D genome Aegilops tauschii.</title>
        <authorList>
            <person name="Luo M.C."/>
            <person name="Gu Y.Q."/>
            <person name="Puiu D."/>
            <person name="Wang H."/>
            <person name="Twardziok S.O."/>
            <person name="Deal K.R."/>
            <person name="Huo N."/>
            <person name="Zhu T."/>
            <person name="Wang L."/>
            <person name="Wang Y."/>
            <person name="McGuire P.E."/>
            <person name="Liu S."/>
            <person name="Long H."/>
            <person name="Ramasamy R.K."/>
            <person name="Rodriguez J.C."/>
            <person name="Van S.L."/>
            <person name="Yuan L."/>
            <person name="Wang Z."/>
            <person name="Xia Z."/>
            <person name="Xiao L."/>
            <person name="Anderson O.D."/>
            <person name="Ouyang S."/>
            <person name="Liang Y."/>
            <person name="Zimin A.V."/>
            <person name="Pertea G."/>
            <person name="Qi P."/>
            <person name="Bennetzen J.L."/>
            <person name="Dai X."/>
            <person name="Dawson M.W."/>
            <person name="Muller H.G."/>
            <person name="Kugler K."/>
            <person name="Rivarola-Duarte L."/>
            <person name="Spannagl M."/>
            <person name="Mayer K.F.X."/>
            <person name="Lu F.H."/>
            <person name="Bevan M.W."/>
            <person name="Leroy P."/>
            <person name="Li P."/>
            <person name="You F.M."/>
            <person name="Sun Q."/>
            <person name="Liu Z."/>
            <person name="Lyons E."/>
            <person name="Wicker T."/>
            <person name="Salzberg S.L."/>
            <person name="Devos K.M."/>
            <person name="Dvorak J."/>
        </authorList>
    </citation>
    <scope>NUCLEOTIDE SEQUENCE [LARGE SCALE GENOMIC DNA]</scope>
    <source>
        <strain evidence="2">cv. AL8/78</strain>
    </source>
</reference>
<evidence type="ECO:0000313" key="3">
    <source>
        <dbReference type="Proteomes" id="UP000015105"/>
    </source>
</evidence>
<proteinExistence type="predicted"/>
<keyword evidence="3" id="KW-1185">Reference proteome</keyword>
<sequence length="131" mass="14954">MRLVRLFPLLDLAPEGLQVYVAYLKKVVALRSRADFEHLTDLIFATQPTSERPDFVGCLTRLFKDIVLAVEENDAVLRELRGEDGVAYAIIELQEECDSRGTQILRRYADYRKFVILSCSPNLTCADLKCQ</sequence>
<reference evidence="2" key="5">
    <citation type="journal article" date="2021" name="G3 (Bethesda)">
        <title>Aegilops tauschii genome assembly Aet v5.0 features greater sequence contiguity and improved annotation.</title>
        <authorList>
            <person name="Wang L."/>
            <person name="Zhu T."/>
            <person name="Rodriguez J.C."/>
            <person name="Deal K.R."/>
            <person name="Dubcovsky J."/>
            <person name="McGuire P.E."/>
            <person name="Lux T."/>
            <person name="Spannagl M."/>
            <person name="Mayer K.F.X."/>
            <person name="Baldrich P."/>
            <person name="Meyers B.C."/>
            <person name="Huo N."/>
            <person name="Gu Y.Q."/>
            <person name="Zhou H."/>
            <person name="Devos K.M."/>
            <person name="Bennetzen J.L."/>
            <person name="Unver T."/>
            <person name="Budak H."/>
            <person name="Gulick P.J."/>
            <person name="Galiba G."/>
            <person name="Kalapos B."/>
            <person name="Nelson D.R."/>
            <person name="Li P."/>
            <person name="You F.M."/>
            <person name="Luo M.C."/>
            <person name="Dvorak J."/>
        </authorList>
    </citation>
    <scope>NUCLEOTIDE SEQUENCE [LARGE SCALE GENOMIC DNA]</scope>
    <source>
        <strain evidence="2">cv. AL8/78</strain>
    </source>
</reference>
<dbReference type="EnsemblPlants" id="AET7Gv20163200.1">
    <property type="protein sequence ID" value="AET7Gv20163200.1"/>
    <property type="gene ID" value="AET7Gv20163200"/>
</dbReference>
<reference evidence="2" key="4">
    <citation type="submission" date="2019-03" db="UniProtKB">
        <authorList>
            <consortium name="EnsemblPlants"/>
        </authorList>
    </citation>
    <scope>IDENTIFICATION</scope>
</reference>
<dbReference type="Pfam" id="PF08318">
    <property type="entry name" value="COG4_m"/>
    <property type="match status" value="1"/>
</dbReference>
<evidence type="ECO:0000313" key="2">
    <source>
        <dbReference type="EnsemblPlants" id="AET7Gv20163200.2"/>
    </source>
</evidence>
<organism evidence="2 3">
    <name type="scientific">Aegilops tauschii subsp. strangulata</name>
    <name type="common">Goatgrass</name>
    <dbReference type="NCBI Taxonomy" id="200361"/>
    <lineage>
        <taxon>Eukaryota</taxon>
        <taxon>Viridiplantae</taxon>
        <taxon>Streptophyta</taxon>
        <taxon>Embryophyta</taxon>
        <taxon>Tracheophyta</taxon>
        <taxon>Spermatophyta</taxon>
        <taxon>Magnoliopsida</taxon>
        <taxon>Liliopsida</taxon>
        <taxon>Poales</taxon>
        <taxon>Poaceae</taxon>
        <taxon>BOP clade</taxon>
        <taxon>Pooideae</taxon>
        <taxon>Triticodae</taxon>
        <taxon>Triticeae</taxon>
        <taxon>Triticinae</taxon>
        <taxon>Aegilops</taxon>
    </lineage>
</organism>
<name>A0A453QJI1_AEGTS</name>
<dbReference type="InterPro" id="IPR048682">
    <property type="entry name" value="COG4"/>
</dbReference>
<reference evidence="3" key="1">
    <citation type="journal article" date="2014" name="Science">
        <title>Ancient hybridizations among the ancestral genomes of bread wheat.</title>
        <authorList>
            <consortium name="International Wheat Genome Sequencing Consortium,"/>
            <person name="Marcussen T."/>
            <person name="Sandve S.R."/>
            <person name="Heier L."/>
            <person name="Spannagl M."/>
            <person name="Pfeifer M."/>
            <person name="Jakobsen K.S."/>
            <person name="Wulff B.B."/>
            <person name="Steuernagel B."/>
            <person name="Mayer K.F."/>
            <person name="Olsen O.A."/>
        </authorList>
    </citation>
    <scope>NUCLEOTIDE SEQUENCE [LARGE SCALE GENOMIC DNA]</scope>
    <source>
        <strain evidence="3">cv. AL8/78</strain>
    </source>
</reference>
<dbReference type="EnsemblPlants" id="AET7Gv20163200.2">
    <property type="protein sequence ID" value="AET7Gv20163200.2"/>
    <property type="gene ID" value="AET7Gv20163200"/>
</dbReference>
<evidence type="ECO:0000259" key="1">
    <source>
        <dbReference type="Pfam" id="PF08318"/>
    </source>
</evidence>
<accession>A0A453QJI1</accession>
<protein>
    <recommendedName>
        <fullName evidence="1">COG4 transport protein middle alpha-helical bundle domain-containing protein</fullName>
    </recommendedName>
</protein>
<dbReference type="InterPro" id="IPR013167">
    <property type="entry name" value="COG4_M"/>
</dbReference>
<dbReference type="PANTHER" id="PTHR24016:SF0">
    <property type="entry name" value="CONSERVED OLIGOMERIC GOLGI COMPLEX SUBUNIT 4"/>
    <property type="match status" value="1"/>
</dbReference>
<reference evidence="3" key="2">
    <citation type="journal article" date="2017" name="Nat. Plants">
        <title>The Aegilops tauschii genome reveals multiple impacts of transposons.</title>
        <authorList>
            <person name="Zhao G."/>
            <person name="Zou C."/>
            <person name="Li K."/>
            <person name="Wang K."/>
            <person name="Li T."/>
            <person name="Gao L."/>
            <person name="Zhang X."/>
            <person name="Wang H."/>
            <person name="Yang Z."/>
            <person name="Liu X."/>
            <person name="Jiang W."/>
            <person name="Mao L."/>
            <person name="Kong X."/>
            <person name="Jiao Y."/>
            <person name="Jia J."/>
        </authorList>
    </citation>
    <scope>NUCLEOTIDE SEQUENCE [LARGE SCALE GENOMIC DNA]</scope>
    <source>
        <strain evidence="3">cv. AL8/78</strain>
    </source>
</reference>
<dbReference type="Gramene" id="AET7Gv20163200.2">
    <property type="protein sequence ID" value="AET7Gv20163200.2"/>
    <property type="gene ID" value="AET7Gv20163200"/>
</dbReference>
<feature type="domain" description="COG4 transport protein middle alpha-helical bundle" evidence="1">
    <location>
        <begin position="2"/>
        <end position="114"/>
    </location>
</feature>
<dbReference type="AlphaFoldDB" id="A0A453QJI1"/>
<dbReference type="Proteomes" id="UP000015105">
    <property type="component" value="Chromosome 7D"/>
</dbReference>
<dbReference type="PANTHER" id="PTHR24016">
    <property type="entry name" value="CONSERVED OLIGOMERIC GOLGI COMPLEX SUBUNIT 4"/>
    <property type="match status" value="1"/>
</dbReference>